<feature type="region of interest" description="Disordered" evidence="1">
    <location>
        <begin position="1"/>
        <end position="98"/>
    </location>
</feature>
<dbReference type="AlphaFoldDB" id="K0S2H8"/>
<feature type="compositionally biased region" description="Basic residues" evidence="1">
    <location>
        <begin position="82"/>
        <end position="92"/>
    </location>
</feature>
<keyword evidence="3" id="KW-1185">Reference proteome</keyword>
<feature type="compositionally biased region" description="Low complexity" evidence="1">
    <location>
        <begin position="52"/>
        <end position="78"/>
    </location>
</feature>
<evidence type="ECO:0000313" key="3">
    <source>
        <dbReference type="Proteomes" id="UP000266841"/>
    </source>
</evidence>
<name>K0S2H8_THAOC</name>
<organism evidence="2 3">
    <name type="scientific">Thalassiosira oceanica</name>
    <name type="common">Marine diatom</name>
    <dbReference type="NCBI Taxonomy" id="159749"/>
    <lineage>
        <taxon>Eukaryota</taxon>
        <taxon>Sar</taxon>
        <taxon>Stramenopiles</taxon>
        <taxon>Ochrophyta</taxon>
        <taxon>Bacillariophyta</taxon>
        <taxon>Coscinodiscophyceae</taxon>
        <taxon>Thalassiosirophycidae</taxon>
        <taxon>Thalassiosirales</taxon>
        <taxon>Thalassiosiraceae</taxon>
        <taxon>Thalassiosira</taxon>
    </lineage>
</organism>
<reference evidence="2 3" key="1">
    <citation type="journal article" date="2012" name="Genome Biol.">
        <title>Genome and low-iron response of an oceanic diatom adapted to chronic iron limitation.</title>
        <authorList>
            <person name="Lommer M."/>
            <person name="Specht M."/>
            <person name="Roy A.S."/>
            <person name="Kraemer L."/>
            <person name="Andreson R."/>
            <person name="Gutowska M.A."/>
            <person name="Wolf J."/>
            <person name="Bergner S.V."/>
            <person name="Schilhabel M.B."/>
            <person name="Klostermeier U.C."/>
            <person name="Beiko R.G."/>
            <person name="Rosenstiel P."/>
            <person name="Hippler M."/>
            <person name="Laroche J."/>
        </authorList>
    </citation>
    <scope>NUCLEOTIDE SEQUENCE [LARGE SCALE GENOMIC DNA]</scope>
    <source>
        <strain evidence="2 3">CCMP1005</strain>
    </source>
</reference>
<proteinExistence type="predicted"/>
<feature type="non-terminal residue" evidence="2">
    <location>
        <position position="1"/>
    </location>
</feature>
<gene>
    <name evidence="2" type="ORF">THAOC_20322</name>
</gene>
<sequence length="98" mass="10347">AGSGEAADPSPIPRRAEDGGGDGRPPRPLVRPRPRRGDPADGGPRPGDRPARLPVSLLLLPPADPPLAVDVGAGSAPTARPPRLRPRRRPPRSTRWGW</sequence>
<comment type="caution">
    <text evidence="2">The sequence shown here is derived from an EMBL/GenBank/DDBJ whole genome shotgun (WGS) entry which is preliminary data.</text>
</comment>
<accession>K0S2H8</accession>
<dbReference type="Proteomes" id="UP000266841">
    <property type="component" value="Unassembled WGS sequence"/>
</dbReference>
<evidence type="ECO:0000256" key="1">
    <source>
        <dbReference type="SAM" id="MobiDB-lite"/>
    </source>
</evidence>
<protein>
    <submittedName>
        <fullName evidence="2">Uncharacterized protein</fullName>
    </submittedName>
</protein>
<dbReference type="EMBL" id="AGNL01022886">
    <property type="protein sequence ID" value="EJK59455.1"/>
    <property type="molecule type" value="Genomic_DNA"/>
</dbReference>
<evidence type="ECO:0000313" key="2">
    <source>
        <dbReference type="EMBL" id="EJK59455.1"/>
    </source>
</evidence>